<keyword evidence="4" id="KW-0520">NAD</keyword>
<dbReference type="PANTHER" id="PTHR23420:SF0">
    <property type="entry name" value="ADENOSYLHOMOCYSTEINASE"/>
    <property type="match status" value="1"/>
</dbReference>
<comment type="similarity">
    <text evidence="2">Belongs to the adenosylhomocysteinase family.</text>
</comment>
<evidence type="ECO:0000259" key="8">
    <source>
        <dbReference type="SMART" id="SM00997"/>
    </source>
</evidence>
<evidence type="ECO:0000256" key="7">
    <source>
        <dbReference type="ARBA" id="ARBA00047800"/>
    </source>
</evidence>
<proteinExistence type="inferred from homology"/>
<organism evidence="9 10">
    <name type="scientific">Cervus elaphus hippelaphus</name>
    <name type="common">European red deer</name>
    <dbReference type="NCBI Taxonomy" id="46360"/>
    <lineage>
        <taxon>Eukaryota</taxon>
        <taxon>Metazoa</taxon>
        <taxon>Chordata</taxon>
        <taxon>Craniata</taxon>
        <taxon>Vertebrata</taxon>
        <taxon>Euteleostomi</taxon>
        <taxon>Mammalia</taxon>
        <taxon>Eutheria</taxon>
        <taxon>Laurasiatheria</taxon>
        <taxon>Artiodactyla</taxon>
        <taxon>Ruminantia</taxon>
        <taxon>Pecora</taxon>
        <taxon>Cervidae</taxon>
        <taxon>Cervinae</taxon>
        <taxon>Cervus</taxon>
    </lineage>
</organism>
<keyword evidence="3" id="KW-0554">One-carbon metabolism</keyword>
<evidence type="ECO:0000256" key="1">
    <source>
        <dbReference type="ARBA" id="ARBA00001911"/>
    </source>
</evidence>
<sequence>MRLWEMASTSEPRKCVRFAHCRHVTMETAVFIETLLTLCVEVRWSRYNYLPHPGPCSSWKAETDEEYLRCIEQTLFFKDRWLSMILDDGGTSPTSFTPSTHSSCPSHLQRDHNGVHNLYKVITHRVLKVPAINGDDSITKNKFDNLSGCQEPFIDDIKWTTGNDYGGGSRLWQRHGIITEIYTIITLQVATEGYDDEACLECSIFVTTIGCINKTVGLPFKEMKDDVIVCATLTLHGHFDMEIDVKCAELKCCGEERVSHYLASQGLAVQPGLSHGSSQLRDELLLHQAGELWTHPDKYPIRVHFLHKKLDEAVAEAPWASRM</sequence>
<comment type="caution">
    <text evidence="9">The sequence shown here is derived from an EMBL/GenBank/DDBJ whole genome shotgun (WGS) entry which is preliminary data.</text>
</comment>
<protein>
    <recommendedName>
        <fullName evidence="8">S-adenosyl-L-homocysteine hydrolase NAD binding domain-containing protein</fullName>
    </recommendedName>
</protein>
<dbReference type="Pfam" id="PF00670">
    <property type="entry name" value="AdoHcyase_NAD"/>
    <property type="match status" value="1"/>
</dbReference>
<dbReference type="OrthoDB" id="10007170at2759"/>
<reference evidence="9 10" key="1">
    <citation type="journal article" date="2018" name="Mol. Genet. Genomics">
        <title>The red deer Cervus elaphus genome CerEla1.0: sequencing, annotating, genes, and chromosomes.</title>
        <authorList>
            <person name="Bana N.A."/>
            <person name="Nyiri A."/>
            <person name="Nagy J."/>
            <person name="Frank K."/>
            <person name="Nagy T."/>
            <person name="Steger V."/>
            <person name="Schiller M."/>
            <person name="Lakatos P."/>
            <person name="Sugar L."/>
            <person name="Horn P."/>
            <person name="Barta E."/>
            <person name="Orosz L."/>
        </authorList>
    </citation>
    <scope>NUCLEOTIDE SEQUENCE [LARGE SCALE GENOMIC DNA]</scope>
    <source>
        <strain evidence="9">Hungarian</strain>
    </source>
</reference>
<comment type="catalytic activity">
    <reaction evidence="7">
        <text>S-adenosyl-L-homocysteine + H2O = L-homocysteine + adenosine</text>
        <dbReference type="Rhea" id="RHEA:21708"/>
        <dbReference type="ChEBI" id="CHEBI:15377"/>
        <dbReference type="ChEBI" id="CHEBI:16335"/>
        <dbReference type="ChEBI" id="CHEBI:57856"/>
        <dbReference type="ChEBI" id="CHEBI:58199"/>
        <dbReference type="EC" id="3.13.2.1"/>
    </reaction>
    <physiologicalReaction direction="left-to-right" evidence="7">
        <dbReference type="Rhea" id="RHEA:21709"/>
    </physiologicalReaction>
</comment>
<comment type="cofactor">
    <cofactor evidence="1">
        <name>NAD(+)</name>
        <dbReference type="ChEBI" id="CHEBI:57540"/>
    </cofactor>
</comment>
<evidence type="ECO:0000313" key="10">
    <source>
        <dbReference type="Proteomes" id="UP000242450"/>
    </source>
</evidence>
<name>A0A212DJ71_CEREH</name>
<dbReference type="Gene3D" id="3.40.50.1480">
    <property type="entry name" value="Adenosylhomocysteinase-like"/>
    <property type="match status" value="1"/>
</dbReference>
<dbReference type="GO" id="GO:0004013">
    <property type="term" value="F:adenosylhomocysteinase activity"/>
    <property type="evidence" value="ECO:0007669"/>
    <property type="project" value="UniProtKB-EC"/>
</dbReference>
<dbReference type="Pfam" id="PF05221">
    <property type="entry name" value="AdoHcyase"/>
    <property type="match status" value="2"/>
</dbReference>
<evidence type="ECO:0000256" key="3">
    <source>
        <dbReference type="ARBA" id="ARBA00022563"/>
    </source>
</evidence>
<dbReference type="InterPro" id="IPR000043">
    <property type="entry name" value="Adenosylhomocysteinase-like"/>
</dbReference>
<keyword evidence="10" id="KW-1185">Reference proteome</keyword>
<evidence type="ECO:0000256" key="4">
    <source>
        <dbReference type="ARBA" id="ARBA00023027"/>
    </source>
</evidence>
<dbReference type="EMBL" id="MKHE01000001">
    <property type="protein sequence ID" value="OWK18221.1"/>
    <property type="molecule type" value="Genomic_DNA"/>
</dbReference>
<accession>A0A212DJ71</accession>
<dbReference type="GO" id="GO:0005829">
    <property type="term" value="C:cytosol"/>
    <property type="evidence" value="ECO:0007669"/>
    <property type="project" value="TreeGrafter"/>
</dbReference>
<dbReference type="InterPro" id="IPR036291">
    <property type="entry name" value="NAD(P)-bd_dom_sf"/>
</dbReference>
<dbReference type="SMART" id="SM00996">
    <property type="entry name" value="AdoHcyase"/>
    <property type="match status" value="1"/>
</dbReference>
<comment type="function">
    <text evidence="6">Catalyzes the hydrolysis of S-adenosyl-L-homocysteine to form adenosine and homocysteine. Binds copper ions.</text>
</comment>
<dbReference type="SMART" id="SM00997">
    <property type="entry name" value="AdoHcyase_NAD"/>
    <property type="match status" value="1"/>
</dbReference>
<gene>
    <name evidence="9" type="ORF">Celaphus_00008854</name>
</gene>
<dbReference type="InterPro" id="IPR042172">
    <property type="entry name" value="Adenosylhomocyst_ase-like_sf"/>
</dbReference>
<dbReference type="SUPFAM" id="SSF52283">
    <property type="entry name" value="Formate/glycerate dehydrogenase catalytic domain-like"/>
    <property type="match status" value="1"/>
</dbReference>
<dbReference type="AlphaFoldDB" id="A0A212DJ71"/>
<dbReference type="Proteomes" id="UP000242450">
    <property type="component" value="Chromosome 1"/>
</dbReference>
<dbReference type="GO" id="GO:0006730">
    <property type="term" value="P:one-carbon metabolic process"/>
    <property type="evidence" value="ECO:0007669"/>
    <property type="project" value="UniProtKB-KW"/>
</dbReference>
<evidence type="ECO:0000256" key="5">
    <source>
        <dbReference type="ARBA" id="ARBA00038791"/>
    </source>
</evidence>
<comment type="subunit">
    <text evidence="5">Homotetramer. Interaction with AHCYL1.</text>
</comment>
<evidence type="ECO:0000313" key="9">
    <source>
        <dbReference type="EMBL" id="OWK18221.1"/>
    </source>
</evidence>
<evidence type="ECO:0000256" key="2">
    <source>
        <dbReference type="ARBA" id="ARBA00007122"/>
    </source>
</evidence>
<dbReference type="Gene3D" id="3.40.50.720">
    <property type="entry name" value="NAD(P)-binding Rossmann-like Domain"/>
    <property type="match status" value="1"/>
</dbReference>
<evidence type="ECO:0000256" key="6">
    <source>
        <dbReference type="ARBA" id="ARBA00045926"/>
    </source>
</evidence>
<dbReference type="GO" id="GO:0033353">
    <property type="term" value="P:S-adenosylmethionine cycle"/>
    <property type="evidence" value="ECO:0007669"/>
    <property type="project" value="TreeGrafter"/>
</dbReference>
<dbReference type="InterPro" id="IPR015878">
    <property type="entry name" value="Ado_hCys_hydrolase_NAD-bd"/>
</dbReference>
<dbReference type="SUPFAM" id="SSF51735">
    <property type="entry name" value="NAD(P)-binding Rossmann-fold domains"/>
    <property type="match status" value="1"/>
</dbReference>
<feature type="domain" description="S-adenosyl-L-homocysteine hydrolase NAD binding" evidence="8">
    <location>
        <begin position="145"/>
        <end position="276"/>
    </location>
</feature>
<dbReference type="PANTHER" id="PTHR23420">
    <property type="entry name" value="ADENOSYLHOMOCYSTEINASE"/>
    <property type="match status" value="1"/>
</dbReference>